<sequence>MQEAFLVLARRNCFQVSTCCYRNEGQLLKSRDTSVDQGLDYVASWNAGILMSSDLKEAVATHLKKRKPIFAKL</sequence>
<protein>
    <submittedName>
        <fullName evidence="1">Uncharacterized protein</fullName>
    </submittedName>
</protein>
<organism evidence="1 2">
    <name type="scientific">Melastoma candidum</name>
    <dbReference type="NCBI Taxonomy" id="119954"/>
    <lineage>
        <taxon>Eukaryota</taxon>
        <taxon>Viridiplantae</taxon>
        <taxon>Streptophyta</taxon>
        <taxon>Embryophyta</taxon>
        <taxon>Tracheophyta</taxon>
        <taxon>Spermatophyta</taxon>
        <taxon>Magnoliopsida</taxon>
        <taxon>eudicotyledons</taxon>
        <taxon>Gunneridae</taxon>
        <taxon>Pentapetalae</taxon>
        <taxon>rosids</taxon>
        <taxon>malvids</taxon>
        <taxon>Myrtales</taxon>
        <taxon>Melastomataceae</taxon>
        <taxon>Melastomatoideae</taxon>
        <taxon>Melastomateae</taxon>
        <taxon>Melastoma</taxon>
    </lineage>
</organism>
<evidence type="ECO:0000313" key="1">
    <source>
        <dbReference type="EMBL" id="KAI4381343.1"/>
    </source>
</evidence>
<name>A0ACB9RQQ3_9MYRT</name>
<reference evidence="2" key="1">
    <citation type="journal article" date="2023" name="Front. Plant Sci.">
        <title>Chromosomal-level genome assembly of Melastoma candidum provides insights into trichome evolution.</title>
        <authorList>
            <person name="Zhong Y."/>
            <person name="Wu W."/>
            <person name="Sun C."/>
            <person name="Zou P."/>
            <person name="Liu Y."/>
            <person name="Dai S."/>
            <person name="Zhou R."/>
        </authorList>
    </citation>
    <scope>NUCLEOTIDE SEQUENCE [LARGE SCALE GENOMIC DNA]</scope>
</reference>
<dbReference type="EMBL" id="CM042882">
    <property type="protein sequence ID" value="KAI4381343.1"/>
    <property type="molecule type" value="Genomic_DNA"/>
</dbReference>
<evidence type="ECO:0000313" key="2">
    <source>
        <dbReference type="Proteomes" id="UP001057402"/>
    </source>
</evidence>
<accession>A0ACB9RQQ3</accession>
<keyword evidence="2" id="KW-1185">Reference proteome</keyword>
<proteinExistence type="predicted"/>
<dbReference type="Proteomes" id="UP001057402">
    <property type="component" value="Chromosome 3"/>
</dbReference>
<comment type="caution">
    <text evidence="1">The sequence shown here is derived from an EMBL/GenBank/DDBJ whole genome shotgun (WGS) entry which is preliminary data.</text>
</comment>
<gene>
    <name evidence="1" type="ORF">MLD38_007422</name>
</gene>